<comment type="caution">
    <text evidence="14">The sequence shown here is derived from an EMBL/GenBank/DDBJ whole genome shotgun (WGS) entry which is preliminary data.</text>
</comment>
<evidence type="ECO:0000256" key="4">
    <source>
        <dbReference type="ARBA" id="ARBA00012614"/>
    </source>
</evidence>
<evidence type="ECO:0000256" key="5">
    <source>
        <dbReference type="ARBA" id="ARBA00017468"/>
    </source>
</evidence>
<evidence type="ECO:0000256" key="8">
    <source>
        <dbReference type="ARBA" id="ARBA00022824"/>
    </source>
</evidence>
<gene>
    <name evidence="12" type="primary">ALG13</name>
    <name evidence="14" type="ORF">D9613_003252</name>
</gene>
<comment type="subunit">
    <text evidence="3 12">Heterodimer with ALG14 to form a functional enzyme.</text>
</comment>
<evidence type="ECO:0000256" key="7">
    <source>
        <dbReference type="ARBA" id="ARBA00022679"/>
    </source>
</evidence>
<dbReference type="AlphaFoldDB" id="A0A8H4QQX0"/>
<comment type="catalytic activity">
    <reaction evidence="11">
        <text>an N-acetyl-alpha-D-glucosaminyl-diphospho-di-trans,poly-cis-dolichol + UDP-N-acetyl-alpha-D-glucosamine = an N,N'-diacetylchitobiosyl-diphospho-di-trans,poly-cis-dolichol + UDP + H(+)</text>
        <dbReference type="Rhea" id="RHEA:23380"/>
        <dbReference type="Rhea" id="RHEA-COMP:19507"/>
        <dbReference type="Rhea" id="RHEA-COMP:19510"/>
        <dbReference type="ChEBI" id="CHEBI:15378"/>
        <dbReference type="ChEBI" id="CHEBI:57269"/>
        <dbReference type="ChEBI" id="CHEBI:57705"/>
        <dbReference type="ChEBI" id="CHEBI:58223"/>
        <dbReference type="ChEBI" id="CHEBI:58427"/>
        <dbReference type="EC" id="2.4.1.141"/>
    </reaction>
</comment>
<keyword evidence="15" id="KW-1185">Reference proteome</keyword>
<dbReference type="EC" id="2.4.1.141" evidence="4 12"/>
<organism evidence="14 15">
    <name type="scientific">Agrocybe pediades</name>
    <dbReference type="NCBI Taxonomy" id="84607"/>
    <lineage>
        <taxon>Eukaryota</taxon>
        <taxon>Fungi</taxon>
        <taxon>Dikarya</taxon>
        <taxon>Basidiomycota</taxon>
        <taxon>Agaricomycotina</taxon>
        <taxon>Agaricomycetes</taxon>
        <taxon>Agaricomycetidae</taxon>
        <taxon>Agaricales</taxon>
        <taxon>Agaricineae</taxon>
        <taxon>Strophariaceae</taxon>
        <taxon>Agrocybe</taxon>
    </lineage>
</organism>
<evidence type="ECO:0000256" key="11">
    <source>
        <dbReference type="ARBA" id="ARBA00048184"/>
    </source>
</evidence>
<dbReference type="Pfam" id="PF04101">
    <property type="entry name" value="Glyco_tran_28_C"/>
    <property type="match status" value="1"/>
</dbReference>
<feature type="domain" description="Glycosyl transferase family 28 C-terminal" evidence="13">
    <location>
        <begin position="3"/>
        <end position="158"/>
    </location>
</feature>
<dbReference type="SUPFAM" id="SSF53756">
    <property type="entry name" value="UDP-Glycosyltransferase/glycogen phosphorylase"/>
    <property type="match status" value="1"/>
</dbReference>
<evidence type="ECO:0000256" key="12">
    <source>
        <dbReference type="RuleBase" id="RU362128"/>
    </source>
</evidence>
<proteinExistence type="inferred from homology"/>
<dbReference type="Gene3D" id="3.40.50.2000">
    <property type="entry name" value="Glycogen Phosphorylase B"/>
    <property type="match status" value="1"/>
</dbReference>
<name>A0A8H4QQX0_9AGAR</name>
<comment type="subcellular location">
    <subcellularLocation>
        <location evidence="1 12">Endoplasmic reticulum</location>
    </subcellularLocation>
</comment>
<protein>
    <recommendedName>
        <fullName evidence="5 12">UDP-N-acetylglucosamine transferase subunit ALG13</fullName>
        <ecNumber evidence="4 12">2.4.1.141</ecNumber>
    </recommendedName>
    <alternativeName>
        <fullName evidence="10 12">Asparagine-linked glycosylation protein 13</fullName>
    </alternativeName>
</protein>
<dbReference type="GO" id="GO:0004577">
    <property type="term" value="F:N-acetylglucosaminyldiphosphodolichol N-acetylglucosaminyltransferase activity"/>
    <property type="evidence" value="ECO:0007669"/>
    <property type="project" value="UniProtKB-EC"/>
</dbReference>
<sequence length="172" mass="18934">MLAFVTVGSTRFDPLVAAVFTEDVLSSLRQKGYSKLVVQCGNSAFEHSLVIQNGGTQRMSRAGVDIEFYKFKPSLQEDYDRADLVISHAGSGTILDVRRMGKPMIVVPNPTLLDNHQAELASALEEMGYLKATTVDGLAQTIKDFDASKIKPFPPFNGSRFAKIVDEMVEFI</sequence>
<evidence type="ECO:0000259" key="13">
    <source>
        <dbReference type="Pfam" id="PF04101"/>
    </source>
</evidence>
<dbReference type="InterPro" id="IPR007235">
    <property type="entry name" value="Glyco_trans_28_C"/>
</dbReference>
<evidence type="ECO:0000256" key="9">
    <source>
        <dbReference type="ARBA" id="ARBA00024804"/>
    </source>
</evidence>
<accession>A0A8H4QQX0</accession>
<dbReference type="EMBL" id="JAACJL010000044">
    <property type="protein sequence ID" value="KAF4614752.1"/>
    <property type="molecule type" value="Genomic_DNA"/>
</dbReference>
<dbReference type="PANTHER" id="PTHR12867">
    <property type="entry name" value="GLYCOSYL TRANSFERASE-RELATED"/>
    <property type="match status" value="1"/>
</dbReference>
<dbReference type="GO" id="GO:0005783">
    <property type="term" value="C:endoplasmic reticulum"/>
    <property type="evidence" value="ECO:0007669"/>
    <property type="project" value="UniProtKB-SubCell"/>
</dbReference>
<dbReference type="Proteomes" id="UP000521872">
    <property type="component" value="Unassembled WGS sequence"/>
</dbReference>
<keyword evidence="6 12" id="KW-0328">Glycosyltransferase</keyword>
<dbReference type="InterPro" id="IPR039042">
    <property type="entry name" value="Alg13-like"/>
</dbReference>
<comment type="function">
    <text evidence="9 12">Involved in protein N-glycosylation. Essential for the second step of the dolichol-linked oligosaccharide pathway.</text>
</comment>
<evidence type="ECO:0000313" key="15">
    <source>
        <dbReference type="Proteomes" id="UP000521872"/>
    </source>
</evidence>
<dbReference type="PANTHER" id="PTHR12867:SF6">
    <property type="entry name" value="N-ACETYLGLUCOSAMINYLDIPHOSPHODOLICHOL N-ACETYLGLUCOSAMINYLTRANSFERASE"/>
    <property type="match status" value="1"/>
</dbReference>
<evidence type="ECO:0000256" key="3">
    <source>
        <dbReference type="ARBA" id="ARBA00011198"/>
    </source>
</evidence>
<evidence type="ECO:0000256" key="1">
    <source>
        <dbReference type="ARBA" id="ARBA00004240"/>
    </source>
</evidence>
<evidence type="ECO:0000313" key="14">
    <source>
        <dbReference type="EMBL" id="KAF4614752.1"/>
    </source>
</evidence>
<comment type="similarity">
    <text evidence="2 12">Belongs to the glycosyltransferase 28 family.</text>
</comment>
<reference evidence="14 15" key="1">
    <citation type="submission" date="2019-12" db="EMBL/GenBank/DDBJ databases">
        <authorList>
            <person name="Floudas D."/>
            <person name="Bentzer J."/>
            <person name="Ahren D."/>
            <person name="Johansson T."/>
            <person name="Persson P."/>
            <person name="Tunlid A."/>
        </authorList>
    </citation>
    <scope>NUCLEOTIDE SEQUENCE [LARGE SCALE GENOMIC DNA]</scope>
    <source>
        <strain evidence="14 15">CBS 102.39</strain>
    </source>
</reference>
<dbReference type="GO" id="GO:0006488">
    <property type="term" value="P:dolichol-linked oligosaccharide biosynthetic process"/>
    <property type="evidence" value="ECO:0007669"/>
    <property type="project" value="InterPro"/>
</dbReference>
<keyword evidence="7 12" id="KW-0808">Transferase</keyword>
<keyword evidence="8 12" id="KW-0256">Endoplasmic reticulum</keyword>
<evidence type="ECO:0000256" key="2">
    <source>
        <dbReference type="ARBA" id="ARBA00006962"/>
    </source>
</evidence>
<evidence type="ECO:0000256" key="6">
    <source>
        <dbReference type="ARBA" id="ARBA00022676"/>
    </source>
</evidence>
<evidence type="ECO:0000256" key="10">
    <source>
        <dbReference type="ARBA" id="ARBA00032061"/>
    </source>
</evidence>